<keyword evidence="3" id="KW-1185">Reference proteome</keyword>
<gene>
    <name evidence="2" type="ORF">GWK47_048650</name>
</gene>
<evidence type="ECO:0000313" key="3">
    <source>
        <dbReference type="Proteomes" id="UP000770661"/>
    </source>
</evidence>
<feature type="compositionally biased region" description="Low complexity" evidence="1">
    <location>
        <begin position="55"/>
        <end position="96"/>
    </location>
</feature>
<dbReference type="Proteomes" id="UP000770661">
    <property type="component" value="Unassembled WGS sequence"/>
</dbReference>
<accession>A0A8J4Y4G4</accession>
<dbReference type="EMBL" id="JACEEZ010012986">
    <property type="protein sequence ID" value="KAG0720367.1"/>
    <property type="molecule type" value="Genomic_DNA"/>
</dbReference>
<organism evidence="2 3">
    <name type="scientific">Chionoecetes opilio</name>
    <name type="common">Atlantic snow crab</name>
    <name type="synonym">Cancer opilio</name>
    <dbReference type="NCBI Taxonomy" id="41210"/>
    <lineage>
        <taxon>Eukaryota</taxon>
        <taxon>Metazoa</taxon>
        <taxon>Ecdysozoa</taxon>
        <taxon>Arthropoda</taxon>
        <taxon>Crustacea</taxon>
        <taxon>Multicrustacea</taxon>
        <taxon>Malacostraca</taxon>
        <taxon>Eumalacostraca</taxon>
        <taxon>Eucarida</taxon>
        <taxon>Decapoda</taxon>
        <taxon>Pleocyemata</taxon>
        <taxon>Brachyura</taxon>
        <taxon>Eubrachyura</taxon>
        <taxon>Majoidea</taxon>
        <taxon>Majidae</taxon>
        <taxon>Chionoecetes</taxon>
    </lineage>
</organism>
<proteinExistence type="predicted"/>
<name>A0A8J4Y4G4_CHIOP</name>
<protein>
    <submittedName>
        <fullName evidence="2">Uncharacterized protein</fullName>
    </submittedName>
</protein>
<evidence type="ECO:0000313" key="2">
    <source>
        <dbReference type="EMBL" id="KAG0720367.1"/>
    </source>
</evidence>
<dbReference type="OrthoDB" id="1932706at2759"/>
<feature type="region of interest" description="Disordered" evidence="1">
    <location>
        <begin position="1"/>
        <end position="96"/>
    </location>
</feature>
<reference evidence="2" key="1">
    <citation type="submission" date="2020-07" db="EMBL/GenBank/DDBJ databases">
        <title>The High-quality genome of the commercially important snow crab, Chionoecetes opilio.</title>
        <authorList>
            <person name="Jeong J.-H."/>
            <person name="Ryu S."/>
        </authorList>
    </citation>
    <scope>NUCLEOTIDE SEQUENCE</scope>
    <source>
        <strain evidence="2">MADBK_172401_WGS</strain>
        <tissue evidence="2">Digestive gland</tissue>
    </source>
</reference>
<comment type="caution">
    <text evidence="2">The sequence shown here is derived from an EMBL/GenBank/DDBJ whole genome shotgun (WGS) entry which is preliminary data.</text>
</comment>
<evidence type="ECO:0000256" key="1">
    <source>
        <dbReference type="SAM" id="MobiDB-lite"/>
    </source>
</evidence>
<dbReference type="AlphaFoldDB" id="A0A8J4Y4G4"/>
<sequence length="153" mass="16551">MSNYSNHGKCLEQGPVKRNDKALATSRAQQPIGQAAYSTFMPGSRDKKDVELLKQASAQQPAQQQLQGQQQTQQAQQQQQPQQSQQQQQTQQTVQQAVAMATAAGGALGVSSTISTTGVTQHAPQNVIIVSNWLACLATNLRALVRIRARASR</sequence>